<evidence type="ECO:0000256" key="1">
    <source>
        <dbReference type="ARBA" id="ARBA00023015"/>
    </source>
</evidence>
<evidence type="ECO:0000256" key="2">
    <source>
        <dbReference type="ARBA" id="ARBA00023125"/>
    </source>
</evidence>
<keyword evidence="6" id="KW-1185">Reference proteome</keyword>
<dbReference type="Pfam" id="PF00196">
    <property type="entry name" value="GerE"/>
    <property type="match status" value="1"/>
</dbReference>
<comment type="caution">
    <text evidence="5">The sequence shown here is derived from an EMBL/GenBank/DDBJ whole genome shotgun (WGS) entry which is preliminary data.</text>
</comment>
<organism evidence="5 6">
    <name type="scientific">Actinomadura vinacea</name>
    <dbReference type="NCBI Taxonomy" id="115336"/>
    <lineage>
        <taxon>Bacteria</taxon>
        <taxon>Bacillati</taxon>
        <taxon>Actinomycetota</taxon>
        <taxon>Actinomycetes</taxon>
        <taxon>Streptosporangiales</taxon>
        <taxon>Thermomonosporaceae</taxon>
        <taxon>Actinomadura</taxon>
    </lineage>
</organism>
<protein>
    <recommendedName>
        <fullName evidence="4">HTH luxR-type domain-containing protein</fullName>
    </recommendedName>
</protein>
<feature type="domain" description="HTH luxR-type" evidence="4">
    <location>
        <begin position="1"/>
        <end position="65"/>
    </location>
</feature>
<evidence type="ECO:0000259" key="4">
    <source>
        <dbReference type="PROSITE" id="PS50043"/>
    </source>
</evidence>
<dbReference type="Gene3D" id="1.10.10.10">
    <property type="entry name" value="Winged helix-like DNA-binding domain superfamily/Winged helix DNA-binding domain"/>
    <property type="match status" value="1"/>
</dbReference>
<dbReference type="InterPro" id="IPR016032">
    <property type="entry name" value="Sig_transdc_resp-reg_C-effctor"/>
</dbReference>
<dbReference type="RefSeq" id="WP_344596187.1">
    <property type="nucleotide sequence ID" value="NZ_BAAARW010000037.1"/>
</dbReference>
<dbReference type="EMBL" id="BAAARW010000037">
    <property type="protein sequence ID" value="GAA2449333.1"/>
    <property type="molecule type" value="Genomic_DNA"/>
</dbReference>
<dbReference type="Proteomes" id="UP001501231">
    <property type="component" value="Unassembled WGS sequence"/>
</dbReference>
<accession>A0ABP5X9D3</accession>
<dbReference type="PROSITE" id="PS00622">
    <property type="entry name" value="HTH_LUXR_1"/>
    <property type="match status" value="1"/>
</dbReference>
<reference evidence="6" key="1">
    <citation type="journal article" date="2019" name="Int. J. Syst. Evol. Microbiol.">
        <title>The Global Catalogue of Microorganisms (GCM) 10K type strain sequencing project: providing services to taxonomists for standard genome sequencing and annotation.</title>
        <authorList>
            <consortium name="The Broad Institute Genomics Platform"/>
            <consortium name="The Broad Institute Genome Sequencing Center for Infectious Disease"/>
            <person name="Wu L."/>
            <person name="Ma J."/>
        </authorList>
    </citation>
    <scope>NUCLEOTIDE SEQUENCE [LARGE SCALE GENOMIC DNA]</scope>
    <source>
        <strain evidence="6">JCM 3325</strain>
    </source>
</reference>
<dbReference type="InterPro" id="IPR000792">
    <property type="entry name" value="Tscrpt_reg_LuxR_C"/>
</dbReference>
<dbReference type="SMART" id="SM00421">
    <property type="entry name" value="HTH_LUXR"/>
    <property type="match status" value="1"/>
</dbReference>
<keyword evidence="1" id="KW-0805">Transcription regulation</keyword>
<proteinExistence type="predicted"/>
<dbReference type="PANTHER" id="PTHR44688">
    <property type="entry name" value="DNA-BINDING TRANSCRIPTIONAL ACTIVATOR DEVR_DOSR"/>
    <property type="match status" value="1"/>
</dbReference>
<dbReference type="PROSITE" id="PS50043">
    <property type="entry name" value="HTH_LUXR_2"/>
    <property type="match status" value="1"/>
</dbReference>
<sequence>MGILGRLTPQERRVVRLAATGASNGEIGAQLFLSPRTVSNHLYRAYPKLGVRSRAELGELDLSETQPG</sequence>
<dbReference type="SUPFAM" id="SSF46894">
    <property type="entry name" value="C-terminal effector domain of the bipartite response regulators"/>
    <property type="match status" value="1"/>
</dbReference>
<dbReference type="PRINTS" id="PR00038">
    <property type="entry name" value="HTHLUXR"/>
</dbReference>
<gene>
    <name evidence="5" type="ORF">GCM10010191_78650</name>
</gene>
<name>A0ABP5X9D3_9ACTN</name>
<dbReference type="PANTHER" id="PTHR44688:SF16">
    <property type="entry name" value="DNA-BINDING TRANSCRIPTIONAL ACTIVATOR DEVR_DOSR"/>
    <property type="match status" value="1"/>
</dbReference>
<keyword evidence="2" id="KW-0238">DNA-binding</keyword>
<evidence type="ECO:0000313" key="5">
    <source>
        <dbReference type="EMBL" id="GAA2449333.1"/>
    </source>
</evidence>
<evidence type="ECO:0000256" key="3">
    <source>
        <dbReference type="ARBA" id="ARBA00023163"/>
    </source>
</evidence>
<dbReference type="CDD" id="cd06170">
    <property type="entry name" value="LuxR_C_like"/>
    <property type="match status" value="1"/>
</dbReference>
<dbReference type="InterPro" id="IPR036388">
    <property type="entry name" value="WH-like_DNA-bd_sf"/>
</dbReference>
<keyword evidence="3" id="KW-0804">Transcription</keyword>
<evidence type="ECO:0000313" key="6">
    <source>
        <dbReference type="Proteomes" id="UP001501231"/>
    </source>
</evidence>